<proteinExistence type="predicted"/>
<dbReference type="STRING" id="649639.Bcell_3764"/>
<keyword evidence="2" id="KW-1185">Reference proteome</keyword>
<dbReference type="RefSeq" id="WP_013490335.1">
    <property type="nucleotide sequence ID" value="NC_014829.1"/>
</dbReference>
<protein>
    <submittedName>
        <fullName evidence="1">Uncharacterized protein</fullName>
    </submittedName>
</protein>
<accession>E6TTX3</accession>
<gene>
    <name evidence="1" type="ordered locus">Bcell_3764</name>
</gene>
<reference evidence="1 2" key="1">
    <citation type="submission" date="2010-12" db="EMBL/GenBank/DDBJ databases">
        <title>Complete sequence of Bacillus cellulosilyticus DSM 2522.</title>
        <authorList>
            <consortium name="US DOE Joint Genome Institute"/>
            <person name="Lucas S."/>
            <person name="Copeland A."/>
            <person name="Lapidus A."/>
            <person name="Cheng J.-F."/>
            <person name="Bruce D."/>
            <person name="Goodwin L."/>
            <person name="Pitluck S."/>
            <person name="Chertkov O."/>
            <person name="Detter J.C."/>
            <person name="Han C."/>
            <person name="Tapia R."/>
            <person name="Land M."/>
            <person name="Hauser L."/>
            <person name="Jeffries C."/>
            <person name="Kyrpides N."/>
            <person name="Ivanova N."/>
            <person name="Mikhailova N."/>
            <person name="Brumm P."/>
            <person name="Mead D."/>
            <person name="Woyke T."/>
        </authorList>
    </citation>
    <scope>NUCLEOTIDE SEQUENCE [LARGE SCALE GENOMIC DNA]</scope>
    <source>
        <strain evidence="2">ATCC 21833 / DSM 2522 / FERM P-1141 / JCM 9156 / N-4</strain>
    </source>
</reference>
<organism evidence="1 2">
    <name type="scientific">Evansella cellulosilytica (strain ATCC 21833 / DSM 2522 / FERM P-1141 / JCM 9156 / N-4)</name>
    <name type="common">Bacillus cellulosilyticus</name>
    <dbReference type="NCBI Taxonomy" id="649639"/>
    <lineage>
        <taxon>Bacteria</taxon>
        <taxon>Bacillati</taxon>
        <taxon>Bacillota</taxon>
        <taxon>Bacilli</taxon>
        <taxon>Bacillales</taxon>
        <taxon>Bacillaceae</taxon>
        <taxon>Evansella</taxon>
    </lineage>
</organism>
<evidence type="ECO:0000313" key="1">
    <source>
        <dbReference type="EMBL" id="ADU32004.1"/>
    </source>
</evidence>
<dbReference type="AlphaFoldDB" id="E6TTX3"/>
<dbReference type="EMBL" id="CP002394">
    <property type="protein sequence ID" value="ADU32004.1"/>
    <property type="molecule type" value="Genomic_DNA"/>
</dbReference>
<sequence length="79" mass="8959">MPFDGWFTVSGIGLVAPMMKLAPKTILCYIKTLVKNGWLEERSTSKFRCSKTKQWKLRQDKITADLVSKGYRANGAFLS</sequence>
<name>E6TTX3_EVAC2</name>
<dbReference type="KEGG" id="bco:Bcell_3764"/>
<dbReference type="HOGENOM" id="CLU_2598634_0_0_9"/>
<dbReference type="Proteomes" id="UP000001401">
    <property type="component" value="Chromosome"/>
</dbReference>
<evidence type="ECO:0000313" key="2">
    <source>
        <dbReference type="Proteomes" id="UP000001401"/>
    </source>
</evidence>
<dbReference type="OrthoDB" id="1258529at2"/>